<comment type="caution">
    <text evidence="2">The sequence shown here is derived from an EMBL/GenBank/DDBJ whole genome shotgun (WGS) entry which is preliminary data.</text>
</comment>
<keyword evidence="3" id="KW-1185">Reference proteome</keyword>
<sequence length="41" mass="4638">MEERKKILPHHKINGGQEEDPLPQMVLESRLLIVTDLAATS</sequence>
<evidence type="ECO:0000313" key="3">
    <source>
        <dbReference type="Proteomes" id="UP000187203"/>
    </source>
</evidence>
<reference evidence="3" key="1">
    <citation type="submission" date="2013-09" db="EMBL/GenBank/DDBJ databases">
        <title>Corchorus olitorius genome sequencing.</title>
        <authorList>
            <person name="Alam M."/>
            <person name="Haque M.S."/>
            <person name="Islam M.S."/>
            <person name="Emdad E.M."/>
            <person name="Islam M.M."/>
            <person name="Ahmed B."/>
            <person name="Halim A."/>
            <person name="Hossen Q.M.M."/>
            <person name="Hossain M.Z."/>
            <person name="Ahmed R."/>
            <person name="Khan M.M."/>
            <person name="Islam R."/>
            <person name="Rashid M.M."/>
            <person name="Khan S.A."/>
            <person name="Rahman M.S."/>
            <person name="Alam M."/>
            <person name="Yahiya A.S."/>
            <person name="Khan M.S."/>
            <person name="Azam M.S."/>
            <person name="Haque T."/>
            <person name="Lashkar M.Z.H."/>
            <person name="Akhand A.I."/>
            <person name="Morshed G."/>
            <person name="Roy S."/>
            <person name="Uddin K.S."/>
            <person name="Rabeya T."/>
            <person name="Hossain A.S."/>
            <person name="Chowdhury A."/>
            <person name="Snigdha A.R."/>
            <person name="Mortoza M.S."/>
            <person name="Matin S.A."/>
            <person name="Hoque S.M.E."/>
            <person name="Islam M.K."/>
            <person name="Roy D.K."/>
            <person name="Haider R."/>
            <person name="Moosa M.M."/>
            <person name="Elias S.M."/>
            <person name="Hasan A.M."/>
            <person name="Jahan S."/>
            <person name="Shafiuddin M."/>
            <person name="Mahmood N."/>
            <person name="Shommy N.S."/>
        </authorList>
    </citation>
    <scope>NUCLEOTIDE SEQUENCE [LARGE SCALE GENOMIC DNA]</scope>
    <source>
        <strain evidence="3">cv. O-4</strain>
    </source>
</reference>
<dbReference type="AlphaFoldDB" id="A0A1R3GKD6"/>
<dbReference type="Proteomes" id="UP000187203">
    <property type="component" value="Unassembled WGS sequence"/>
</dbReference>
<proteinExistence type="predicted"/>
<feature type="region of interest" description="Disordered" evidence="1">
    <location>
        <begin position="1"/>
        <end position="21"/>
    </location>
</feature>
<gene>
    <name evidence="2" type="ORF">COLO4_34562</name>
</gene>
<name>A0A1R3GKD6_9ROSI</name>
<organism evidence="2 3">
    <name type="scientific">Corchorus olitorius</name>
    <dbReference type="NCBI Taxonomy" id="93759"/>
    <lineage>
        <taxon>Eukaryota</taxon>
        <taxon>Viridiplantae</taxon>
        <taxon>Streptophyta</taxon>
        <taxon>Embryophyta</taxon>
        <taxon>Tracheophyta</taxon>
        <taxon>Spermatophyta</taxon>
        <taxon>Magnoliopsida</taxon>
        <taxon>eudicotyledons</taxon>
        <taxon>Gunneridae</taxon>
        <taxon>Pentapetalae</taxon>
        <taxon>rosids</taxon>
        <taxon>malvids</taxon>
        <taxon>Malvales</taxon>
        <taxon>Malvaceae</taxon>
        <taxon>Grewioideae</taxon>
        <taxon>Apeibeae</taxon>
        <taxon>Corchorus</taxon>
    </lineage>
</organism>
<accession>A0A1R3GKD6</accession>
<evidence type="ECO:0000256" key="1">
    <source>
        <dbReference type="SAM" id="MobiDB-lite"/>
    </source>
</evidence>
<protein>
    <submittedName>
        <fullName evidence="2">Uncharacterized protein</fullName>
    </submittedName>
</protein>
<evidence type="ECO:0000313" key="2">
    <source>
        <dbReference type="EMBL" id="OMO58521.1"/>
    </source>
</evidence>
<dbReference type="EMBL" id="AWUE01022412">
    <property type="protein sequence ID" value="OMO58521.1"/>
    <property type="molecule type" value="Genomic_DNA"/>
</dbReference>